<accession>A0A399IR58</accession>
<dbReference type="Pfam" id="PF04229">
    <property type="entry name" value="GrpB"/>
    <property type="match status" value="1"/>
</dbReference>
<dbReference type="InterPro" id="IPR043519">
    <property type="entry name" value="NT_sf"/>
</dbReference>
<dbReference type="PANTHER" id="PTHR34822">
    <property type="entry name" value="GRPB DOMAIN PROTEIN (AFU_ORTHOLOGUE AFUA_1G01530)"/>
    <property type="match status" value="1"/>
</dbReference>
<name>A0A399IR58_9CLOT</name>
<evidence type="ECO:0000313" key="2">
    <source>
        <dbReference type="Proteomes" id="UP000265930"/>
    </source>
</evidence>
<dbReference type="RefSeq" id="WP_119366516.1">
    <property type="nucleotide sequence ID" value="NZ_QXDJ01000002.1"/>
</dbReference>
<dbReference type="Gene3D" id="3.30.460.10">
    <property type="entry name" value="Beta Polymerase, domain 2"/>
    <property type="match status" value="1"/>
</dbReference>
<sequence>MVREMVIVPYDDMWPDIYIKERNILLNIFGNLIIDVQHFGSTSIKGLSAKPIIDIIIVANDISQIDEYNQVMEDYGYSVRGENGIEGRRYFVKLSPDNSRNHTHHIHIYQKGNQHIFDELMFRDYLRIDNEAFKEYERIKIEASLKFRYSPREYVNAKDDCIMSIMDKANLYYKHKNNPYVK</sequence>
<dbReference type="AlphaFoldDB" id="A0A399IR58"/>
<comment type="caution">
    <text evidence="1">The sequence shown here is derived from an EMBL/GenBank/DDBJ whole genome shotgun (WGS) entry which is preliminary data.</text>
</comment>
<dbReference type="PANTHER" id="PTHR34822:SF1">
    <property type="entry name" value="GRPB FAMILY PROTEIN"/>
    <property type="match status" value="1"/>
</dbReference>
<dbReference type="SUPFAM" id="SSF81301">
    <property type="entry name" value="Nucleotidyltransferase"/>
    <property type="match status" value="1"/>
</dbReference>
<dbReference type="Proteomes" id="UP000265930">
    <property type="component" value="Unassembled WGS sequence"/>
</dbReference>
<reference evidence="1 2" key="1">
    <citation type="submission" date="2018-08" db="EMBL/GenBank/DDBJ databases">
        <title>Genome of Clostridium chromiireducens C1, DSM12136.</title>
        <authorList>
            <person name="Xing M."/>
            <person name="Wei Y."/>
            <person name="Ang E.L."/>
            <person name="Zhao H."/>
            <person name="Zhang Y."/>
        </authorList>
    </citation>
    <scope>NUCLEOTIDE SEQUENCE [LARGE SCALE GENOMIC DNA]</scope>
    <source>
        <strain evidence="1 2">C1</strain>
    </source>
</reference>
<organism evidence="1 2">
    <name type="scientific">Clostridium chromiireducens</name>
    <dbReference type="NCBI Taxonomy" id="225345"/>
    <lineage>
        <taxon>Bacteria</taxon>
        <taxon>Bacillati</taxon>
        <taxon>Bacillota</taxon>
        <taxon>Clostridia</taxon>
        <taxon>Eubacteriales</taxon>
        <taxon>Clostridiaceae</taxon>
        <taxon>Clostridium</taxon>
    </lineage>
</organism>
<proteinExistence type="predicted"/>
<evidence type="ECO:0000313" key="1">
    <source>
        <dbReference type="EMBL" id="RII35495.1"/>
    </source>
</evidence>
<dbReference type="EMBL" id="QXDJ01000002">
    <property type="protein sequence ID" value="RII35495.1"/>
    <property type="molecule type" value="Genomic_DNA"/>
</dbReference>
<gene>
    <name evidence="1" type="ORF">D2A34_09925</name>
</gene>
<dbReference type="InterPro" id="IPR007344">
    <property type="entry name" value="GrpB/CoaE"/>
</dbReference>
<protein>
    <submittedName>
        <fullName evidence="1">GrpB family protein</fullName>
    </submittedName>
</protein>